<comment type="caution">
    <text evidence="1">The sequence shown here is derived from an EMBL/GenBank/DDBJ whole genome shotgun (WGS) entry which is preliminary data.</text>
</comment>
<keyword evidence="2" id="KW-1185">Reference proteome</keyword>
<dbReference type="EMBL" id="WNKU01000013">
    <property type="protein sequence ID" value="MTV49669.1"/>
    <property type="molecule type" value="Genomic_DNA"/>
</dbReference>
<reference evidence="1 2" key="1">
    <citation type="submission" date="2019-11" db="EMBL/GenBank/DDBJ databases">
        <title>Whole-genome sequence of a the green, strictly anaerobic photosynthetic bacterium Heliobacillus mobilis DSM 6151.</title>
        <authorList>
            <person name="Kyndt J.A."/>
            <person name="Meyer T.E."/>
        </authorList>
    </citation>
    <scope>NUCLEOTIDE SEQUENCE [LARGE SCALE GENOMIC DNA]</scope>
    <source>
        <strain evidence="1 2">DSM 6151</strain>
    </source>
</reference>
<dbReference type="Gene3D" id="3.40.50.720">
    <property type="entry name" value="NAD(P)-binding Rossmann-like Domain"/>
    <property type="match status" value="1"/>
</dbReference>
<name>A0A6I3SL76_HELMO</name>
<dbReference type="SUPFAM" id="SSF53335">
    <property type="entry name" value="S-adenosyl-L-methionine-dependent methyltransferases"/>
    <property type="match status" value="2"/>
</dbReference>
<sequence length="426" mass="48347">MDNRNRDPFSLSGAYWNQRHVLRSFSEKLHQMGQTVNSKECLDTYQWAQIMAVALEYQPDVILELGRAYGNSTCVFVEASQRLEKTCDVVSICMTDYFQKQTIPALKDKGLIDDDWLSPLQCHTADILQFPFEELLAGQQRVLLFWDAHGFEVANVVLGKIMPVLASRDHLVIMHDLSDARYCGEHIFPYGETSLWDGENAGDNRFFIGHVSSAVGQAISALDFLTRNRIELYSADHVFHTEIGADDDKIKTMRESLGDLFSLNAHWYCFSMNTADGPFTFPNIATFQRSKRIIEGLYGITSPDEHLALQAKQARFRERWNERLQGRKLAIFGCGVAGKKLRDYLRELTIPVGAFFDNNQNRWGSEVDGIPLCAPAEIDASWFVIIASQWQQEIAAQLLSMGLQQGIHFAENYDDWVQLVIADGGR</sequence>
<dbReference type="InterPro" id="IPR029063">
    <property type="entry name" value="SAM-dependent_MTases_sf"/>
</dbReference>
<dbReference type="OrthoDB" id="9786100at2"/>
<protein>
    <submittedName>
        <fullName evidence="1">Uncharacterized protein</fullName>
    </submittedName>
</protein>
<dbReference type="AlphaFoldDB" id="A0A6I3SL76"/>
<gene>
    <name evidence="1" type="ORF">GJ688_11855</name>
</gene>
<accession>A0A6I3SL76</accession>
<dbReference type="RefSeq" id="WP_155476767.1">
    <property type="nucleotide sequence ID" value="NZ_WNKU01000013.1"/>
</dbReference>
<evidence type="ECO:0000313" key="1">
    <source>
        <dbReference type="EMBL" id="MTV49669.1"/>
    </source>
</evidence>
<organism evidence="1 2">
    <name type="scientific">Heliobacterium mobile</name>
    <name type="common">Heliobacillus mobilis</name>
    <dbReference type="NCBI Taxonomy" id="28064"/>
    <lineage>
        <taxon>Bacteria</taxon>
        <taxon>Bacillati</taxon>
        <taxon>Bacillota</taxon>
        <taxon>Clostridia</taxon>
        <taxon>Eubacteriales</taxon>
        <taxon>Heliobacteriaceae</taxon>
        <taxon>Heliobacterium</taxon>
    </lineage>
</organism>
<proteinExistence type="predicted"/>
<evidence type="ECO:0000313" key="2">
    <source>
        <dbReference type="Proteomes" id="UP000430670"/>
    </source>
</evidence>
<dbReference type="Proteomes" id="UP000430670">
    <property type="component" value="Unassembled WGS sequence"/>
</dbReference>